<dbReference type="PANTHER" id="PTHR32063:SF33">
    <property type="entry name" value="RND SUPERFAMILY EFFLUX PUMP PERMEASE COMPONENT"/>
    <property type="match status" value="1"/>
</dbReference>
<dbReference type="EMBL" id="MJIL01000083">
    <property type="protein sequence ID" value="OLQ74517.1"/>
    <property type="molecule type" value="Genomic_DNA"/>
</dbReference>
<reference evidence="2 3" key="1">
    <citation type="submission" date="2016-09" db="EMBL/GenBank/DDBJ databases">
        <title>Photobacterium proteolyticum sp. nov. a protease producing bacterium isolated from ocean sediments of Laizhou Bay.</title>
        <authorList>
            <person name="Li Y."/>
        </authorList>
    </citation>
    <scope>NUCLEOTIDE SEQUENCE [LARGE SCALE GENOMIC DNA]</scope>
    <source>
        <strain evidence="2 3">13-12</strain>
    </source>
</reference>
<dbReference type="InterPro" id="IPR001036">
    <property type="entry name" value="Acrflvin-R"/>
</dbReference>
<feature type="transmembrane region" description="Helical" evidence="1">
    <location>
        <begin position="453"/>
        <end position="473"/>
    </location>
</feature>
<name>A0A1Q9GJ90_9GAMM</name>
<feature type="transmembrane region" description="Helical" evidence="1">
    <location>
        <begin position="889"/>
        <end position="909"/>
    </location>
</feature>
<feature type="transmembrane region" description="Helical" evidence="1">
    <location>
        <begin position="12"/>
        <end position="33"/>
    </location>
</feature>
<dbReference type="RefSeq" id="WP_075765593.1">
    <property type="nucleotide sequence ID" value="NZ_MJIL01000083.1"/>
</dbReference>
<accession>A0A1Q9GJ90</accession>
<sequence>MKWLTRWFLDNPVAANLLMVAILALGALSLTTLRVESFPQTKPTSLVVSVSYPGGTASQVDEGITQRIEEAISDLAGIKQITSRSSEGLSTVRVKKRTDTNLERLIEDVRNRVNSIVGFPELAENPQIYRDEFSNLASFVVISGQRSDDELQPIARQLEIALKKHPAISAVENWGKRSSQLVIEPDPDSLRHYGIAFNDLANHIRQASLETRSGTIKNGQGKLLLRGDGYADTVRKLRKIVVKTTPTSEVLLEDIAQIRREYVKTDALVRNNGNNAIALLVSTSRKDNLLRVSEAIEEVLQQQRALLPDDIYLDTMADMAPYIEDQLARLGNNAWQGLLIVVVLLGLFLNLKLAFWVAVGIPVSIAGTLGVMGLPALDYSINDITLFGLILVLGILVDDAVVVGESIHQARTKYSNPKQAAGKGVEAVSVATVFGVLTTITAFSPMLWIENELAKVLAGFSAVVILALMFSLVESKFILPAHLSSPPEGEPKHWLSRHFKHLQQYCDRQLQRFTYKVYKPMLNYVIHYRYASLIGFISTLVLAYGLWFSGNIKSSLFPEIPGRYLSADISLEDGAPHELLALHADQLEKAATSLNNKIRDEFGLEESPITNLLVATNGSSNVEATVELTTEALSKLPNNYLLNLWKGSSGHFEGAYAVKFTAADDWSGGTAISIRAPERRIATQAAEALRHQLSKIPGVNDVYDNGQSGLPQLRFTLNRYGKHLGLTQSDLANIISGAFGQYDIHRLLHHGEETKVVLQFSDAKRRSLQSVLDSPVFLPSGQFLTLGDIADAAYEQEPHTLYRRNRNEVITVYWRQDRSVQAPEAVWETVKQDILPTFSKQYPSAIVKPVGEFEEINEVQAGFKKAMILTLLLIYTLLAIPLKSYWQPLIIMAVIPFGFAGAIFGHALMELPISVLSLFGMMAMTGVVVNDSLILITRFNSNYRNGMPRLEALINTGTSRVRAIFLTTVTTVCGLLPLLSESSEQAQYLKPAAVSLVFGELFATSVTLLLIPILLRIFTRKDRCDTISDTPAAQALPSTTAHEG</sequence>
<protein>
    <submittedName>
        <fullName evidence="2">Acriflavine resistance protein B</fullName>
    </submittedName>
</protein>
<dbReference type="GO" id="GO:0005886">
    <property type="term" value="C:plasma membrane"/>
    <property type="evidence" value="ECO:0007669"/>
    <property type="project" value="TreeGrafter"/>
</dbReference>
<feature type="transmembrane region" description="Helical" evidence="1">
    <location>
        <begin position="425"/>
        <end position="447"/>
    </location>
</feature>
<dbReference type="Pfam" id="PF00873">
    <property type="entry name" value="ACR_tran"/>
    <property type="match status" value="1"/>
</dbReference>
<keyword evidence="1" id="KW-0472">Membrane</keyword>
<dbReference type="AlphaFoldDB" id="A0A1Q9GJ90"/>
<dbReference type="SUPFAM" id="SSF82693">
    <property type="entry name" value="Multidrug efflux transporter AcrB pore domain, PN1, PN2, PC1 and PC2 subdomains"/>
    <property type="match status" value="2"/>
</dbReference>
<dbReference type="Proteomes" id="UP000186905">
    <property type="component" value="Unassembled WGS sequence"/>
</dbReference>
<feature type="transmembrane region" description="Helical" evidence="1">
    <location>
        <begin position="866"/>
        <end position="882"/>
    </location>
</feature>
<dbReference type="PRINTS" id="PR00702">
    <property type="entry name" value="ACRIFLAVINRP"/>
</dbReference>
<dbReference type="SUPFAM" id="SSF82714">
    <property type="entry name" value="Multidrug efflux transporter AcrB TolC docking domain, DN and DC subdomains"/>
    <property type="match status" value="2"/>
</dbReference>
<dbReference type="Gene3D" id="3.30.70.1430">
    <property type="entry name" value="Multidrug efflux transporter AcrB pore domain"/>
    <property type="match status" value="2"/>
</dbReference>
<keyword evidence="1" id="KW-0812">Transmembrane</keyword>
<feature type="transmembrane region" description="Helical" evidence="1">
    <location>
        <begin position="915"/>
        <end position="940"/>
    </location>
</feature>
<dbReference type="Gene3D" id="3.30.70.1320">
    <property type="entry name" value="Multidrug efflux transporter AcrB pore domain like"/>
    <property type="match status" value="1"/>
</dbReference>
<proteinExistence type="predicted"/>
<dbReference type="PANTHER" id="PTHR32063">
    <property type="match status" value="1"/>
</dbReference>
<dbReference type="GO" id="GO:0042910">
    <property type="term" value="F:xenobiotic transmembrane transporter activity"/>
    <property type="evidence" value="ECO:0007669"/>
    <property type="project" value="TreeGrafter"/>
</dbReference>
<keyword evidence="3" id="KW-1185">Reference proteome</keyword>
<dbReference type="OrthoDB" id="5287122at2"/>
<organism evidence="2 3">
    <name type="scientific">Photobacterium proteolyticum</name>
    <dbReference type="NCBI Taxonomy" id="1903952"/>
    <lineage>
        <taxon>Bacteria</taxon>
        <taxon>Pseudomonadati</taxon>
        <taxon>Pseudomonadota</taxon>
        <taxon>Gammaproteobacteria</taxon>
        <taxon>Vibrionales</taxon>
        <taxon>Vibrionaceae</taxon>
        <taxon>Photobacterium</taxon>
    </lineage>
</organism>
<feature type="transmembrane region" description="Helical" evidence="1">
    <location>
        <begin position="528"/>
        <end position="548"/>
    </location>
</feature>
<dbReference type="STRING" id="1903952.BIT28_13975"/>
<feature type="transmembrane region" description="Helical" evidence="1">
    <location>
        <begin position="961"/>
        <end position="980"/>
    </location>
</feature>
<evidence type="ECO:0000256" key="1">
    <source>
        <dbReference type="SAM" id="Phobius"/>
    </source>
</evidence>
<dbReference type="Gene3D" id="1.20.1640.10">
    <property type="entry name" value="Multidrug efflux transporter AcrB transmembrane domain"/>
    <property type="match status" value="2"/>
</dbReference>
<keyword evidence="1" id="KW-1133">Transmembrane helix</keyword>
<feature type="transmembrane region" description="Helical" evidence="1">
    <location>
        <begin position="384"/>
        <end position="404"/>
    </location>
</feature>
<gene>
    <name evidence="2" type="ORF">BIT28_13975</name>
</gene>
<feature type="transmembrane region" description="Helical" evidence="1">
    <location>
        <begin position="338"/>
        <end position="364"/>
    </location>
</feature>
<comment type="caution">
    <text evidence="2">The sequence shown here is derived from an EMBL/GenBank/DDBJ whole genome shotgun (WGS) entry which is preliminary data.</text>
</comment>
<dbReference type="SUPFAM" id="SSF82866">
    <property type="entry name" value="Multidrug efflux transporter AcrB transmembrane domain"/>
    <property type="match status" value="2"/>
</dbReference>
<dbReference type="Gene3D" id="3.30.70.1440">
    <property type="entry name" value="Multidrug efflux transporter AcrB pore domain"/>
    <property type="match status" value="1"/>
</dbReference>
<dbReference type="InterPro" id="IPR027463">
    <property type="entry name" value="AcrB_DN_DC_subdom"/>
</dbReference>
<feature type="transmembrane region" description="Helical" evidence="1">
    <location>
        <begin position="992"/>
        <end position="1015"/>
    </location>
</feature>
<evidence type="ECO:0000313" key="2">
    <source>
        <dbReference type="EMBL" id="OLQ74517.1"/>
    </source>
</evidence>
<dbReference type="Gene3D" id="3.30.2090.10">
    <property type="entry name" value="Multidrug efflux transporter AcrB TolC docking domain, DN and DC subdomains"/>
    <property type="match status" value="2"/>
</dbReference>
<evidence type="ECO:0000313" key="3">
    <source>
        <dbReference type="Proteomes" id="UP000186905"/>
    </source>
</evidence>